<organism evidence="3 4">
    <name type="scientific">Lachancea dasiensis</name>
    <dbReference type="NCBI Taxonomy" id="1072105"/>
    <lineage>
        <taxon>Eukaryota</taxon>
        <taxon>Fungi</taxon>
        <taxon>Dikarya</taxon>
        <taxon>Ascomycota</taxon>
        <taxon>Saccharomycotina</taxon>
        <taxon>Saccharomycetes</taxon>
        <taxon>Saccharomycetales</taxon>
        <taxon>Saccharomycetaceae</taxon>
        <taxon>Lachancea</taxon>
    </lineage>
</organism>
<keyword evidence="4" id="KW-1185">Reference proteome</keyword>
<dbReference type="GO" id="GO:0006623">
    <property type="term" value="P:protein targeting to vacuole"/>
    <property type="evidence" value="ECO:0007669"/>
    <property type="project" value="EnsemblFungi"/>
</dbReference>
<feature type="region of interest" description="Disordered" evidence="2">
    <location>
        <begin position="1"/>
        <end position="33"/>
    </location>
</feature>
<dbReference type="GO" id="GO:0034657">
    <property type="term" value="C:GID complex"/>
    <property type="evidence" value="ECO:0007669"/>
    <property type="project" value="EnsemblFungi"/>
</dbReference>
<dbReference type="STRING" id="1266660.A0A1G4J804"/>
<reference evidence="3 4" key="1">
    <citation type="submission" date="2016-03" db="EMBL/GenBank/DDBJ databases">
        <authorList>
            <person name="Devillers H."/>
        </authorList>
    </citation>
    <scope>NUCLEOTIDE SEQUENCE [LARGE SCALE GENOMIC DNA]</scope>
    <source>
        <strain evidence="3">CBS 10888</strain>
    </source>
</reference>
<dbReference type="GO" id="GO:0045721">
    <property type="term" value="P:negative regulation of gluconeogenesis"/>
    <property type="evidence" value="ECO:0007669"/>
    <property type="project" value="EnsemblFungi"/>
</dbReference>
<dbReference type="GO" id="GO:0007039">
    <property type="term" value="P:protein catabolic process in the vacuole"/>
    <property type="evidence" value="ECO:0007669"/>
    <property type="project" value="EnsemblFungi"/>
</dbReference>
<dbReference type="Proteomes" id="UP000190274">
    <property type="component" value="Chromosome D"/>
</dbReference>
<dbReference type="PANTHER" id="PTHR14534">
    <property type="entry name" value="VACUOLAR IMPORT AND DEGRADATION PROTEIN 24"/>
    <property type="match status" value="1"/>
</dbReference>
<dbReference type="EMBL" id="LT598454">
    <property type="protein sequence ID" value="SCU86033.1"/>
    <property type="molecule type" value="Genomic_DNA"/>
</dbReference>
<proteinExistence type="inferred from homology"/>
<gene>
    <name evidence="3" type="ORF">LADA_0D11804G</name>
</gene>
<dbReference type="GO" id="GO:0031410">
    <property type="term" value="C:cytoplasmic vesicle"/>
    <property type="evidence" value="ECO:0007669"/>
    <property type="project" value="EnsemblFungi"/>
</dbReference>
<evidence type="ECO:0000256" key="2">
    <source>
        <dbReference type="SAM" id="MobiDB-lite"/>
    </source>
</evidence>
<dbReference type="OrthoDB" id="62at2759"/>
<dbReference type="GO" id="GO:0071596">
    <property type="term" value="P:ubiquitin-dependent protein catabolic process via the N-end rule pathway"/>
    <property type="evidence" value="ECO:0007669"/>
    <property type="project" value="EnsemblFungi"/>
</dbReference>
<evidence type="ECO:0000313" key="4">
    <source>
        <dbReference type="Proteomes" id="UP000190274"/>
    </source>
</evidence>
<name>A0A1G4J804_9SACH</name>
<protein>
    <submittedName>
        <fullName evidence="3">LADA_0D11804g1_1</fullName>
    </submittedName>
</protein>
<dbReference type="PANTHER" id="PTHR14534:SF3">
    <property type="entry name" value="GID COMPLEX SUBUNIT 4 HOMOLOG"/>
    <property type="match status" value="1"/>
</dbReference>
<sequence length="319" mass="35211">MINELVAPEHPAGNSLKVQRQLSTTPRPLTPPLGSLAHRLVQSCKERDSLYRCVSTESLDSLQSSPEPIATEPAAAIASSGTARNVTKKYINQDTSPYGSRAQTPLCARPRACSTSFLRPRMEFTGFQTSGYKKNHVNVVLKTVSLPGHGSSNPGVPHITGFFSIYGLTAHQPEITTFFEGFAVTENLGFLSSSVPAHLADLTATDGIDLEHWLSFPAFKEMCSQNGVLSAVVDGAHRHSDYLHQRFIFMRWKERFLVPDAELGSVEGASYEGYYYIVHDQFTGNILGFYYHKDAEKFQELELAPTNHLGSGSCDFEFN</sequence>
<dbReference type="GO" id="GO:0005773">
    <property type="term" value="C:vacuole"/>
    <property type="evidence" value="ECO:0007669"/>
    <property type="project" value="GOC"/>
</dbReference>
<evidence type="ECO:0000313" key="3">
    <source>
        <dbReference type="EMBL" id="SCU86033.1"/>
    </source>
</evidence>
<comment type="similarity">
    <text evidence="1">Belongs to the GID4/VID24 family.</text>
</comment>
<dbReference type="Pfam" id="PF09783">
    <property type="entry name" value="Vac_ImportDeg"/>
    <property type="match status" value="1"/>
</dbReference>
<dbReference type="AlphaFoldDB" id="A0A1G4J804"/>
<feature type="compositionally biased region" description="Low complexity" evidence="2">
    <location>
        <begin position="22"/>
        <end position="33"/>
    </location>
</feature>
<evidence type="ECO:0000256" key="1">
    <source>
        <dbReference type="ARBA" id="ARBA00061469"/>
    </source>
</evidence>
<dbReference type="InterPro" id="IPR018618">
    <property type="entry name" value="GID4/10-like"/>
</dbReference>
<accession>A0A1G4J804</accession>